<feature type="transmembrane region" description="Helical" evidence="2">
    <location>
        <begin position="343"/>
        <end position="364"/>
    </location>
</feature>
<evidence type="ECO:0000256" key="2">
    <source>
        <dbReference type="SAM" id="Phobius"/>
    </source>
</evidence>
<comment type="caution">
    <text evidence="3">The sequence shown here is derived from an EMBL/GenBank/DDBJ whole genome shotgun (WGS) entry which is preliminary data.</text>
</comment>
<organism evidence="3 4">
    <name type="scientific">Adineta steineri</name>
    <dbReference type="NCBI Taxonomy" id="433720"/>
    <lineage>
        <taxon>Eukaryota</taxon>
        <taxon>Metazoa</taxon>
        <taxon>Spiralia</taxon>
        <taxon>Gnathifera</taxon>
        <taxon>Rotifera</taxon>
        <taxon>Eurotatoria</taxon>
        <taxon>Bdelloidea</taxon>
        <taxon>Adinetida</taxon>
        <taxon>Adinetidae</taxon>
        <taxon>Adineta</taxon>
    </lineage>
</organism>
<dbReference type="Proteomes" id="UP000663860">
    <property type="component" value="Unassembled WGS sequence"/>
</dbReference>
<sequence length="368" mass="42421">MVIIAPAVHYSALATLPPEQTLSKSQQSLKHATNIRFKLSRIFNKFLSNEQTCTTEIDKHVQLLSKSDFWQSETVMKENDNNTSLHVKNPNNNNSDRRTANEPFERLPFSEPYFSVSPKNDKLPHFELSAYHKHCIHQQKYIDQKQYHPDSKFIKQRKSSQLNSSVSSCNKEYRSDLTSCGFQNLNEQYQMKLNNKKSNSSTTLSASSSSIENHIGLPYASRKTNGINIRSSCVSQRLRRLHSKSKIRPILNITQQKSSIQPSTISSSIAHRIELLKQAMHNNQLEFYQCKSEKTSPVESSTHPLIDPINKETQTYNNQLKSSEIHHVHHHHIHSSSFLSIEWRTYLTIFSIFTIILLLLIEIITISF</sequence>
<name>A0A813T4Z4_9BILA</name>
<evidence type="ECO:0000256" key="1">
    <source>
        <dbReference type="SAM" id="MobiDB-lite"/>
    </source>
</evidence>
<keyword evidence="2" id="KW-0472">Membrane</keyword>
<feature type="region of interest" description="Disordered" evidence="1">
    <location>
        <begin position="80"/>
        <end position="100"/>
    </location>
</feature>
<accession>A0A813T4Z4</accession>
<evidence type="ECO:0000313" key="3">
    <source>
        <dbReference type="EMBL" id="CAF0804796.1"/>
    </source>
</evidence>
<dbReference type="AlphaFoldDB" id="A0A813T4Z4"/>
<gene>
    <name evidence="3" type="ORF">IZO911_LOCUS7130</name>
</gene>
<keyword evidence="2" id="KW-1133">Transmembrane helix</keyword>
<protein>
    <submittedName>
        <fullName evidence="3">Uncharacterized protein</fullName>
    </submittedName>
</protein>
<reference evidence="3" key="1">
    <citation type="submission" date="2021-02" db="EMBL/GenBank/DDBJ databases">
        <authorList>
            <person name="Nowell W R."/>
        </authorList>
    </citation>
    <scope>NUCLEOTIDE SEQUENCE</scope>
</reference>
<evidence type="ECO:0000313" key="4">
    <source>
        <dbReference type="Proteomes" id="UP000663860"/>
    </source>
</evidence>
<dbReference type="EMBL" id="CAJNOE010000046">
    <property type="protein sequence ID" value="CAF0804796.1"/>
    <property type="molecule type" value="Genomic_DNA"/>
</dbReference>
<keyword evidence="2" id="KW-0812">Transmembrane</keyword>
<feature type="compositionally biased region" description="Polar residues" evidence="1">
    <location>
        <begin position="81"/>
        <end position="94"/>
    </location>
</feature>
<proteinExistence type="predicted"/>